<proteinExistence type="predicted"/>
<reference evidence="1" key="2">
    <citation type="journal article" date="2015" name="Fish Shellfish Immunol.">
        <title>Early steps in the European eel (Anguilla anguilla)-Vibrio vulnificus interaction in the gills: Role of the RtxA13 toxin.</title>
        <authorList>
            <person name="Callol A."/>
            <person name="Pajuelo D."/>
            <person name="Ebbesson L."/>
            <person name="Teles M."/>
            <person name="MacKenzie S."/>
            <person name="Amaro C."/>
        </authorList>
    </citation>
    <scope>NUCLEOTIDE SEQUENCE</scope>
</reference>
<reference evidence="1" key="1">
    <citation type="submission" date="2014-11" db="EMBL/GenBank/DDBJ databases">
        <authorList>
            <person name="Amaro Gonzalez C."/>
        </authorList>
    </citation>
    <scope>NUCLEOTIDE SEQUENCE</scope>
</reference>
<protein>
    <submittedName>
        <fullName evidence="1">Uncharacterized protein</fullName>
    </submittedName>
</protein>
<dbReference type="EMBL" id="GBXM01044455">
    <property type="protein sequence ID" value="JAH64122.1"/>
    <property type="molecule type" value="Transcribed_RNA"/>
</dbReference>
<name>A0A0E9UEB2_ANGAN</name>
<evidence type="ECO:0000313" key="1">
    <source>
        <dbReference type="EMBL" id="JAH64122.1"/>
    </source>
</evidence>
<organism evidence="1">
    <name type="scientific">Anguilla anguilla</name>
    <name type="common">European freshwater eel</name>
    <name type="synonym">Muraena anguilla</name>
    <dbReference type="NCBI Taxonomy" id="7936"/>
    <lineage>
        <taxon>Eukaryota</taxon>
        <taxon>Metazoa</taxon>
        <taxon>Chordata</taxon>
        <taxon>Craniata</taxon>
        <taxon>Vertebrata</taxon>
        <taxon>Euteleostomi</taxon>
        <taxon>Actinopterygii</taxon>
        <taxon>Neopterygii</taxon>
        <taxon>Teleostei</taxon>
        <taxon>Anguilliformes</taxon>
        <taxon>Anguillidae</taxon>
        <taxon>Anguilla</taxon>
    </lineage>
</organism>
<accession>A0A0E9UEB2</accession>
<sequence>MSPGTQAS</sequence>